<evidence type="ECO:0000313" key="2">
    <source>
        <dbReference type="EMBL" id="AZG34827.1"/>
    </source>
</evidence>
<dbReference type="InterPro" id="IPR050194">
    <property type="entry name" value="Glycosyltransferase_grp1"/>
</dbReference>
<sequence>MRLKILHCVDDAEMGGVNFALQALCHSPLLAKQCDFEVRYLDLTVPTRVRTDADIICFHGASNWRKLIGLICLKLQYPRTPFLLQEHHYSQHFVNEQIVSTKRFYRMLKWTYALMDTVIAISTSQQQWMLTHHLIKPESIALLGQGRDLSAFVPMVSNNLSTPDNITAPRIPIIAAYGRFHHQKGFDVLLQAMANIPVHSCQLILGGEGPQLAQLEALASHLPHVSIVGCINDVPAFLSQCDAVIIPSRWEPFGLVFIEASSMAKWIISTSVDGLGDQLVSHFQRDLGPACITIEHANAEAIQQAIHRFLQQWQTDPAPLTDSETLALWRHTQWQQLQHQWLNMINALM</sequence>
<reference evidence="5" key="2">
    <citation type="submission" date="2018-11" db="EMBL/GenBank/DDBJ databases">
        <title>Shewanella sp. R106.</title>
        <authorList>
            <person name="Hwang Y.J."/>
            <person name="Hwang C.Y."/>
        </authorList>
    </citation>
    <scope>NUCLEOTIDE SEQUENCE [LARGE SCALE GENOMIC DNA]</scope>
    <source>
        <strain evidence="5">R106</strain>
    </source>
</reference>
<dbReference type="RefSeq" id="WP_124012511.1">
    <property type="nucleotide sequence ID" value="NZ_CP034073.1"/>
</dbReference>
<name>A0A3N4E9A0_9GAMM</name>
<dbReference type="SUPFAM" id="SSF53756">
    <property type="entry name" value="UDP-Glycosyltransferase/glycogen phosphorylase"/>
    <property type="match status" value="1"/>
</dbReference>
<evidence type="ECO:0000313" key="5">
    <source>
        <dbReference type="Proteomes" id="UP000278855"/>
    </source>
</evidence>
<proteinExistence type="predicted"/>
<dbReference type="CDD" id="cd03801">
    <property type="entry name" value="GT4_PimA-like"/>
    <property type="match status" value="1"/>
</dbReference>
<dbReference type="PANTHER" id="PTHR45947:SF3">
    <property type="entry name" value="SULFOQUINOVOSYL TRANSFERASE SQD2"/>
    <property type="match status" value="1"/>
</dbReference>
<dbReference type="AlphaFoldDB" id="A0A3N4E9A0"/>
<dbReference type="Pfam" id="PF00534">
    <property type="entry name" value="Glycos_transf_1"/>
    <property type="match status" value="1"/>
</dbReference>
<gene>
    <name evidence="3" type="ORF">EGC77_08590</name>
    <name evidence="2" type="ORF">EGC80_07770</name>
</gene>
<accession>A0A3N4E9A0</accession>
<reference evidence="2 4" key="1">
    <citation type="submission" date="2018-11" db="EMBL/GenBank/DDBJ databases">
        <title>Shewanella sp. M2.</title>
        <authorList>
            <person name="Hwang Y.J."/>
            <person name="Hwang C.Y."/>
        </authorList>
    </citation>
    <scope>NUCLEOTIDE SEQUENCE [LARGE SCALE GENOMIC DNA]</scope>
    <source>
        <strain evidence="2 4">M2</strain>
    </source>
</reference>
<dbReference type="InterPro" id="IPR001296">
    <property type="entry name" value="Glyco_trans_1"/>
</dbReference>
<evidence type="ECO:0000259" key="1">
    <source>
        <dbReference type="Pfam" id="PF00534"/>
    </source>
</evidence>
<dbReference type="PANTHER" id="PTHR45947">
    <property type="entry name" value="SULFOQUINOVOSYL TRANSFERASE SQD2"/>
    <property type="match status" value="1"/>
</dbReference>
<dbReference type="OrthoDB" id="9777346at2"/>
<dbReference type="EMBL" id="RKKB01000002">
    <property type="protein sequence ID" value="RPA33382.1"/>
    <property type="molecule type" value="Genomic_DNA"/>
</dbReference>
<keyword evidence="4" id="KW-1185">Reference proteome</keyword>
<dbReference type="Proteomes" id="UP000273778">
    <property type="component" value="Chromosome"/>
</dbReference>
<organism evidence="3 5">
    <name type="scientific">Shewanella psychromarinicola</name>
    <dbReference type="NCBI Taxonomy" id="2487742"/>
    <lineage>
        <taxon>Bacteria</taxon>
        <taxon>Pseudomonadati</taxon>
        <taxon>Pseudomonadota</taxon>
        <taxon>Gammaproteobacteria</taxon>
        <taxon>Alteromonadales</taxon>
        <taxon>Shewanellaceae</taxon>
        <taxon>Shewanella</taxon>
    </lineage>
</organism>
<feature type="domain" description="Glycosyl transferase family 1" evidence="1">
    <location>
        <begin position="172"/>
        <end position="313"/>
    </location>
</feature>
<reference evidence="3" key="3">
    <citation type="submission" date="2018-11" db="EMBL/GenBank/DDBJ databases">
        <authorList>
            <person name="Hwang Y.J."/>
            <person name="Hwang C.Y."/>
        </authorList>
    </citation>
    <scope>NUCLEOTIDE SEQUENCE</scope>
    <source>
        <strain evidence="3">R106</strain>
    </source>
</reference>
<dbReference type="GO" id="GO:0016758">
    <property type="term" value="F:hexosyltransferase activity"/>
    <property type="evidence" value="ECO:0007669"/>
    <property type="project" value="TreeGrafter"/>
</dbReference>
<dbReference type="Proteomes" id="UP000278855">
    <property type="component" value="Unassembled WGS sequence"/>
</dbReference>
<dbReference type="EMBL" id="CP034073">
    <property type="protein sequence ID" value="AZG34827.1"/>
    <property type="molecule type" value="Genomic_DNA"/>
</dbReference>
<evidence type="ECO:0000313" key="3">
    <source>
        <dbReference type="EMBL" id="RPA33382.1"/>
    </source>
</evidence>
<dbReference type="Gene3D" id="3.40.50.2000">
    <property type="entry name" value="Glycogen Phosphorylase B"/>
    <property type="match status" value="2"/>
</dbReference>
<dbReference type="KEGG" id="spsr:EGC80_07770"/>
<protein>
    <submittedName>
        <fullName evidence="3">Glycosyltransferase</fullName>
    </submittedName>
</protein>
<evidence type="ECO:0000313" key="4">
    <source>
        <dbReference type="Proteomes" id="UP000273778"/>
    </source>
</evidence>
<keyword evidence="3" id="KW-0808">Transferase</keyword>